<dbReference type="SUPFAM" id="SSF55298">
    <property type="entry name" value="YjgF-like"/>
    <property type="match status" value="1"/>
</dbReference>
<dbReference type="Gene3D" id="3.30.1330.40">
    <property type="entry name" value="RutC-like"/>
    <property type="match status" value="1"/>
</dbReference>
<evidence type="ECO:0000313" key="2">
    <source>
        <dbReference type="EMBL" id="NHN84926.1"/>
    </source>
</evidence>
<dbReference type="InterPro" id="IPR035959">
    <property type="entry name" value="RutC-like_sf"/>
</dbReference>
<accession>A0ABX0JNE0</accession>
<dbReference type="Proteomes" id="UP000635278">
    <property type="component" value="Unassembled WGS sequence"/>
</dbReference>
<dbReference type="PANTHER" id="PTHR43857">
    <property type="entry name" value="BLR7761 PROTEIN"/>
    <property type="match status" value="1"/>
</dbReference>
<comment type="caution">
    <text evidence="2">The sequence shown here is derived from an EMBL/GenBank/DDBJ whole genome shotgun (WGS) entry which is preliminary data.</text>
</comment>
<evidence type="ECO:0000256" key="1">
    <source>
        <dbReference type="SAM" id="MobiDB-lite"/>
    </source>
</evidence>
<dbReference type="InterPro" id="IPR006175">
    <property type="entry name" value="YjgF/YER057c/UK114"/>
</dbReference>
<keyword evidence="3" id="KW-1185">Reference proteome</keyword>
<dbReference type="EMBL" id="WOTB01000011">
    <property type="protein sequence ID" value="NHN84926.1"/>
    <property type="molecule type" value="Genomic_DNA"/>
</dbReference>
<dbReference type="Pfam" id="PF01042">
    <property type="entry name" value="Ribonuc_L-PSP"/>
    <property type="match status" value="1"/>
</dbReference>
<feature type="region of interest" description="Disordered" evidence="1">
    <location>
        <begin position="1"/>
        <end position="20"/>
    </location>
</feature>
<evidence type="ECO:0000313" key="3">
    <source>
        <dbReference type="Proteomes" id="UP000635278"/>
    </source>
</evidence>
<protein>
    <submittedName>
        <fullName evidence="2">Uncharacterized protein</fullName>
    </submittedName>
</protein>
<dbReference type="PANTHER" id="PTHR43857:SF1">
    <property type="entry name" value="YJGH FAMILY PROTEIN"/>
    <property type="match status" value="1"/>
</dbReference>
<gene>
    <name evidence="2" type="ORF">GOB93_09765</name>
</gene>
<proteinExistence type="predicted"/>
<sequence>METAAGNSRDPSDPARTTESILPCCEQARGGLRLRRVRGYDRHSGCFPARIADQCRLAFSAGSAALLARGASLEDVVRVIYVVKDAGQLTSCAPFVSNALGANRPAATVMVVEDFDVPDVKIELELITHCHGRAGTA</sequence>
<dbReference type="RefSeq" id="WP_173583322.1">
    <property type="nucleotide sequence ID" value="NZ_WOTB01000011.1"/>
</dbReference>
<organism evidence="2 3">
    <name type="scientific">Acetobacter musti</name>
    <dbReference type="NCBI Taxonomy" id="864732"/>
    <lineage>
        <taxon>Bacteria</taxon>
        <taxon>Pseudomonadati</taxon>
        <taxon>Pseudomonadota</taxon>
        <taxon>Alphaproteobacteria</taxon>
        <taxon>Acetobacterales</taxon>
        <taxon>Acetobacteraceae</taxon>
        <taxon>Acetobacter</taxon>
    </lineage>
</organism>
<reference evidence="2 3" key="1">
    <citation type="journal article" date="2020" name="Int. J. Syst. Evol. Microbiol.">
        <title>Novel acetic acid bacteria from cider fermentations: Acetobacter conturbans sp. nov. and Acetobacter fallax sp. nov.</title>
        <authorList>
            <person name="Sombolestani A.S."/>
            <person name="Cleenwerck I."/>
            <person name="Cnockaert M."/>
            <person name="Borremans W."/>
            <person name="Wieme A.D."/>
            <person name="De Vuyst L."/>
            <person name="Vandamme P."/>
        </authorList>
    </citation>
    <scope>NUCLEOTIDE SEQUENCE [LARGE SCALE GENOMIC DNA]</scope>
    <source>
        <strain evidence="2 3">LMG 30640</strain>
    </source>
</reference>
<name>A0ABX0JNE0_9PROT</name>